<organism evidence="8 9">
    <name type="scientific">Haemophilus pittmaniae</name>
    <dbReference type="NCBI Taxonomy" id="249188"/>
    <lineage>
        <taxon>Bacteria</taxon>
        <taxon>Pseudomonadati</taxon>
        <taxon>Pseudomonadota</taxon>
        <taxon>Gammaproteobacteria</taxon>
        <taxon>Pasteurellales</taxon>
        <taxon>Pasteurellaceae</taxon>
        <taxon>Haemophilus</taxon>
    </lineage>
</organism>
<evidence type="ECO:0000256" key="5">
    <source>
        <dbReference type="PIRNR" id="PIRNR005763"/>
    </source>
</evidence>
<dbReference type="Gene3D" id="2.40.50.100">
    <property type="match status" value="1"/>
</dbReference>
<dbReference type="EMBL" id="UGHS01000004">
    <property type="protein sequence ID" value="STO94138.1"/>
    <property type="molecule type" value="Genomic_DNA"/>
</dbReference>
<evidence type="ECO:0000256" key="4">
    <source>
        <dbReference type="ARBA" id="ARBA00022737"/>
    </source>
</evidence>
<evidence type="ECO:0000256" key="6">
    <source>
        <dbReference type="PIRSR" id="PIRSR005763-1"/>
    </source>
</evidence>
<dbReference type="Proteomes" id="UP000255264">
    <property type="component" value="Unassembled WGS sequence"/>
</dbReference>
<dbReference type="GO" id="GO:0003700">
    <property type="term" value="F:DNA-binding transcription factor activity"/>
    <property type="evidence" value="ECO:0007669"/>
    <property type="project" value="InterPro"/>
</dbReference>
<feature type="domain" description="Mop" evidence="7">
    <location>
        <begin position="124"/>
        <end position="191"/>
    </location>
</feature>
<dbReference type="GO" id="GO:0015689">
    <property type="term" value="P:molybdate ion transport"/>
    <property type="evidence" value="ECO:0007669"/>
    <property type="project" value="UniProtKB-UniRule"/>
</dbReference>
<dbReference type="Pfam" id="PF03459">
    <property type="entry name" value="TOBE"/>
    <property type="match status" value="1"/>
</dbReference>
<feature type="region of interest" description="Required for dimer formation and molybdate binding" evidence="6">
    <location>
        <begin position="125"/>
        <end position="133"/>
    </location>
</feature>
<dbReference type="InterPro" id="IPR051815">
    <property type="entry name" value="Molybdate_resp_trans_reg"/>
</dbReference>
<evidence type="ECO:0000256" key="1">
    <source>
        <dbReference type="ARBA" id="ARBA00008110"/>
    </source>
</evidence>
<keyword evidence="8" id="KW-0238">DNA-binding</keyword>
<evidence type="ECO:0000313" key="9">
    <source>
        <dbReference type="Proteomes" id="UP000255264"/>
    </source>
</evidence>
<dbReference type="PIRSF" id="PIRSF005763">
    <property type="entry name" value="Txn_reg_ModE"/>
    <property type="match status" value="1"/>
</dbReference>
<evidence type="ECO:0000256" key="3">
    <source>
        <dbReference type="ARBA" id="ARBA00022505"/>
    </source>
</evidence>
<protein>
    <submittedName>
        <fullName evidence="8">DNA-binding transcriptional dual regulator</fullName>
    </submittedName>
</protein>
<dbReference type="PANTHER" id="PTHR30432:SF1">
    <property type="entry name" value="DNA-BINDING TRANSCRIPTIONAL DUAL REGULATOR MODE"/>
    <property type="match status" value="1"/>
</dbReference>
<accession>A0A377J1J0</accession>
<dbReference type="InterPro" id="IPR036388">
    <property type="entry name" value="WH-like_DNA-bd_sf"/>
</dbReference>
<dbReference type="SUPFAM" id="SSF46785">
    <property type="entry name" value="Winged helix' DNA-binding domain"/>
    <property type="match status" value="1"/>
</dbReference>
<dbReference type="InterPro" id="IPR003725">
    <property type="entry name" value="ModE-bd_N"/>
</dbReference>
<keyword evidence="4" id="KW-0677">Repeat</keyword>
<keyword evidence="9" id="KW-1185">Reference proteome</keyword>
<dbReference type="GO" id="GO:0030151">
    <property type="term" value="F:molybdenum ion binding"/>
    <property type="evidence" value="ECO:0007669"/>
    <property type="project" value="UniProtKB-UniRule"/>
</dbReference>
<evidence type="ECO:0000313" key="8">
    <source>
        <dbReference type="EMBL" id="STO94138.1"/>
    </source>
</evidence>
<dbReference type="InterPro" id="IPR005116">
    <property type="entry name" value="Transp-assoc_OB_typ1"/>
</dbReference>
<dbReference type="PANTHER" id="PTHR30432">
    <property type="entry name" value="TRANSCRIPTIONAL REGULATOR MODE"/>
    <property type="match status" value="1"/>
</dbReference>
<dbReference type="RefSeq" id="WP_115003641.1">
    <property type="nucleotide sequence ID" value="NZ_UGHS01000004.1"/>
</dbReference>
<dbReference type="PROSITE" id="PS51866">
    <property type="entry name" value="MOP"/>
    <property type="match status" value="1"/>
</dbReference>
<dbReference type="InterPro" id="IPR004606">
    <property type="entry name" value="Mop_domain"/>
</dbReference>
<dbReference type="NCBIfam" id="TIGR00637">
    <property type="entry name" value="ModE_repress"/>
    <property type="match status" value="1"/>
</dbReference>
<dbReference type="InterPro" id="IPR036390">
    <property type="entry name" value="WH_DNA-bd_sf"/>
</dbReference>
<name>A0A377J1J0_9PAST</name>
<comment type="similarity">
    <text evidence="1 5">Belongs to the ModE family.</text>
</comment>
<dbReference type="InterPro" id="IPR000847">
    <property type="entry name" value="LysR_HTH_N"/>
</dbReference>
<dbReference type="AlphaFoldDB" id="A0A377J1J0"/>
<evidence type="ECO:0000256" key="2">
    <source>
        <dbReference type="ARBA" id="ARBA00022448"/>
    </source>
</evidence>
<proteinExistence type="inferred from homology"/>
<evidence type="ECO:0000259" key="7">
    <source>
        <dbReference type="PROSITE" id="PS51866"/>
    </source>
</evidence>
<dbReference type="SUPFAM" id="SSF50331">
    <property type="entry name" value="MOP-like"/>
    <property type="match status" value="2"/>
</dbReference>
<dbReference type="NCBIfam" id="TIGR00638">
    <property type="entry name" value="Mop"/>
    <property type="match status" value="1"/>
</dbReference>
<keyword evidence="3 5" id="KW-0500">Molybdenum</keyword>
<dbReference type="Pfam" id="PF00126">
    <property type="entry name" value="HTH_1"/>
    <property type="match status" value="1"/>
</dbReference>
<dbReference type="InterPro" id="IPR008995">
    <property type="entry name" value="Mo/tungstate-bd_C_term_dom"/>
</dbReference>
<keyword evidence="2 5" id="KW-0813">Transport</keyword>
<reference evidence="8 9" key="1">
    <citation type="submission" date="2018-06" db="EMBL/GenBank/DDBJ databases">
        <authorList>
            <consortium name="Pathogen Informatics"/>
            <person name="Doyle S."/>
        </authorList>
    </citation>
    <scope>NUCLEOTIDE SEQUENCE [LARGE SCALE GENOMIC DNA]</scope>
    <source>
        <strain evidence="8 9">NCTC13335</strain>
    </source>
</reference>
<dbReference type="Gene3D" id="1.10.10.10">
    <property type="entry name" value="Winged helix-like DNA-binding domain superfamily/Winged helix DNA-binding domain"/>
    <property type="match status" value="1"/>
</dbReference>
<gene>
    <name evidence="8" type="primary">modE</name>
    <name evidence="8" type="ORF">NCTC13335_02059</name>
</gene>
<dbReference type="InterPro" id="IPR016462">
    <property type="entry name" value="ModE"/>
</dbReference>
<dbReference type="GO" id="GO:0003677">
    <property type="term" value="F:DNA binding"/>
    <property type="evidence" value="ECO:0007669"/>
    <property type="project" value="UniProtKB-KW"/>
</dbReference>
<dbReference type="OrthoDB" id="9800709at2"/>
<sequence length="255" mass="28393">MKTTEILLTIKLHQELFIDPKRVRLLKAIQECGSINQAAKNAKVSYKSAWDHLEAMNKISPKPLLERNTGGKNGGGTSLTTYAERLLQLYDLLEKTQEHAFHILQDEKIPLDSLLTATAKFSLQSSARNQFFGKVAGQHVVDSRSIVKVDIAEFPALLNVSITFKSVERLRLITEKEVMVTFKAPWAVLSREPQSGQVNQFAATILSIADEEAIVRLSEGGAELCTGIHGQDYWAVGQQVWVHVDPEQIILASMK</sequence>